<evidence type="ECO:0000313" key="3">
    <source>
        <dbReference type="Proteomes" id="UP001162090"/>
    </source>
</evidence>
<dbReference type="AlphaFoldDB" id="A0AA35JCJ7"/>
<dbReference type="InterPro" id="IPR034432">
    <property type="entry name" value="Nup60"/>
</dbReference>
<dbReference type="GO" id="GO:0006607">
    <property type="term" value="P:NLS-bearing protein import into nucleus"/>
    <property type="evidence" value="ECO:0007669"/>
    <property type="project" value="TreeGrafter"/>
</dbReference>
<dbReference type="Proteomes" id="UP001162090">
    <property type="component" value="Chromosome 1"/>
</dbReference>
<name>A0AA35JCJ7_SACUV</name>
<feature type="region of interest" description="Disordered" evidence="1">
    <location>
        <begin position="1"/>
        <end position="27"/>
    </location>
</feature>
<dbReference type="PANTHER" id="PTHR28284">
    <property type="entry name" value="NUCLEOPORIN NUP60"/>
    <property type="match status" value="1"/>
</dbReference>
<dbReference type="GO" id="GO:0044615">
    <property type="term" value="C:nuclear pore nuclear basket"/>
    <property type="evidence" value="ECO:0007669"/>
    <property type="project" value="InterPro"/>
</dbReference>
<feature type="compositionally biased region" description="Polar residues" evidence="1">
    <location>
        <begin position="315"/>
        <end position="336"/>
    </location>
</feature>
<organism evidence="2 3">
    <name type="scientific">Saccharomyces uvarum</name>
    <name type="common">Yeast</name>
    <name type="synonym">Saccharomyces bayanus var. uvarum</name>
    <dbReference type="NCBI Taxonomy" id="230603"/>
    <lineage>
        <taxon>Eukaryota</taxon>
        <taxon>Fungi</taxon>
        <taxon>Dikarya</taxon>
        <taxon>Ascomycota</taxon>
        <taxon>Saccharomycotina</taxon>
        <taxon>Saccharomycetes</taxon>
        <taxon>Saccharomycetales</taxon>
        <taxon>Saccharomycetaceae</taxon>
        <taxon>Saccharomyces</taxon>
    </lineage>
</organism>
<feature type="region of interest" description="Disordered" evidence="1">
    <location>
        <begin position="445"/>
        <end position="466"/>
    </location>
</feature>
<proteinExistence type="predicted"/>
<dbReference type="GO" id="GO:0008298">
    <property type="term" value="P:intracellular mRNA localization"/>
    <property type="evidence" value="ECO:0007669"/>
    <property type="project" value="TreeGrafter"/>
</dbReference>
<protein>
    <recommendedName>
        <fullName evidence="4">Nucleoporin NUP60</fullName>
    </recommendedName>
</protein>
<dbReference type="GO" id="GO:0031990">
    <property type="term" value="P:mRNA export from nucleus in response to heat stress"/>
    <property type="evidence" value="ECO:0007669"/>
    <property type="project" value="TreeGrafter"/>
</dbReference>
<sequence>MHRKSSRRANSSTRMAPYRKQVISNARNKPGLLSKIKTFFTQIDPTKSNPEAKVSNDRLGNKLSGRRVTSIPGGYFQSDALSDSSFHRSEAATTLQEGRSCLGNNEGMCDETNEANVSNAKLASFFSKKGNEPLSEIEMEGVMSLLQRSNKSMIAPEREQKMSENSNADQSLILKETGSTPINISNTPTFNPKYDSSVVSNASMNTTLGNIGSRKYSFNYSSLPSPYKTTVYRYSAAKKIPDTCTANTSVQSIASVRSARAGVSKPPPTKKISNTAAALVSLLDEKDMKRINPASQLANPYSSYVSQIRKHKKGSSNFVTGQEMSQETNQESSVKSLSPEKVLEQSEELIKQSNNTKISPPAPNKDSFAKYKPARSSSLRSNVVVAETSPEKKEAVAKAPSSTFNFTFNGEKKEEPFKGEYKSENAPPPLAKEFVFSKLQTKLPSEKPKSEMTKVDSSPIEPNFSVTPQKNVSNSFVFNSVQKKTPSHFSQQKESGFGTTQTTVGKDISMKELQEFNFNIPVASKSLGNGSVDENKVEAFKSLYTF</sequence>
<evidence type="ECO:0008006" key="4">
    <source>
        <dbReference type="Google" id="ProtNLM"/>
    </source>
</evidence>
<reference evidence="2" key="1">
    <citation type="submission" date="2022-10" db="EMBL/GenBank/DDBJ databases">
        <authorList>
            <person name="Byrne P K."/>
        </authorList>
    </citation>
    <scope>NUCLEOTIDE SEQUENCE</scope>
    <source>
        <strain evidence="2">CBS7001</strain>
    </source>
</reference>
<gene>
    <name evidence="2" type="primary">SUVC01G0690</name>
    <name evidence="2" type="ORF">SUVC_01G0690</name>
</gene>
<accession>A0AA35JCJ7</accession>
<feature type="compositionally biased region" description="Basic and acidic residues" evidence="1">
    <location>
        <begin position="341"/>
        <end position="350"/>
    </location>
</feature>
<dbReference type="PANTHER" id="PTHR28284:SF1">
    <property type="entry name" value="NUCLEOPORIN NUP60"/>
    <property type="match status" value="1"/>
</dbReference>
<dbReference type="EMBL" id="OX365912">
    <property type="protein sequence ID" value="CAI4054337.1"/>
    <property type="molecule type" value="Genomic_DNA"/>
</dbReference>
<dbReference type="GO" id="GO:0017056">
    <property type="term" value="F:structural constituent of nuclear pore"/>
    <property type="evidence" value="ECO:0007669"/>
    <property type="project" value="InterPro"/>
</dbReference>
<feature type="region of interest" description="Disordered" evidence="1">
    <location>
        <begin position="312"/>
        <end position="374"/>
    </location>
</feature>
<dbReference type="GO" id="GO:0034398">
    <property type="term" value="P:telomere tethering at nuclear periphery"/>
    <property type="evidence" value="ECO:0007669"/>
    <property type="project" value="TreeGrafter"/>
</dbReference>
<evidence type="ECO:0000313" key="2">
    <source>
        <dbReference type="EMBL" id="CAI4054337.1"/>
    </source>
</evidence>
<evidence type="ECO:0000256" key="1">
    <source>
        <dbReference type="SAM" id="MobiDB-lite"/>
    </source>
</evidence>
<dbReference type="GO" id="GO:0016973">
    <property type="term" value="P:poly(A)+ mRNA export from nucleus"/>
    <property type="evidence" value="ECO:0007669"/>
    <property type="project" value="TreeGrafter"/>
</dbReference>
<feature type="compositionally biased region" description="Basic and acidic residues" evidence="1">
    <location>
        <begin position="445"/>
        <end position="454"/>
    </location>
</feature>